<dbReference type="InterPro" id="IPR013783">
    <property type="entry name" value="Ig-like_fold"/>
</dbReference>
<comment type="caution">
    <text evidence="2">The sequence shown here is derived from an EMBL/GenBank/DDBJ whole genome shotgun (WGS) entry which is preliminary data.</text>
</comment>
<dbReference type="Gene3D" id="2.60.40.10">
    <property type="entry name" value="Immunoglobulins"/>
    <property type="match status" value="1"/>
</dbReference>
<protein>
    <recommendedName>
        <fullName evidence="1">Fibronectin type-III domain-containing protein</fullName>
    </recommendedName>
</protein>
<evidence type="ECO:0000259" key="1">
    <source>
        <dbReference type="PROSITE" id="PS50853"/>
    </source>
</evidence>
<dbReference type="EMBL" id="PFBF01000039">
    <property type="protein sequence ID" value="PIR86293.1"/>
    <property type="molecule type" value="Genomic_DNA"/>
</dbReference>
<proteinExistence type="predicted"/>
<dbReference type="Proteomes" id="UP000230706">
    <property type="component" value="Unassembled WGS sequence"/>
</dbReference>
<feature type="domain" description="Fibronectin type-III" evidence="1">
    <location>
        <begin position="60"/>
        <end position="161"/>
    </location>
</feature>
<sequence>MSKTTGTIAVVLALLILAVAIFYSGAVDGFFSKFSANFANATSTPNGSVDGTDNAATESAPEAITGSAATPTDTTVAVVGTVTPNGAFTQYWYEYGTTIQLGSKTTSYEIGSGYFAIPSPAYIAGLTKETTYFFRLVAQNKFGTVAGSQHSFQTTDATPAPVGSTPAIKTKEASGLTSITATVNGEVNSNNATTLYWFEYGKSRDLGNVTTLTPAGTGDVTGSVSHTLIDLEANTTYYYRLNSQNQFGTVNGATLTFKTSTL</sequence>
<evidence type="ECO:0000313" key="2">
    <source>
        <dbReference type="EMBL" id="PIR86293.1"/>
    </source>
</evidence>
<name>A0A2H0UIR7_9BACT</name>
<evidence type="ECO:0000313" key="3">
    <source>
        <dbReference type="Proteomes" id="UP000230706"/>
    </source>
</evidence>
<gene>
    <name evidence="2" type="ORF">COU13_01795</name>
</gene>
<dbReference type="InterPro" id="IPR036116">
    <property type="entry name" value="FN3_sf"/>
</dbReference>
<reference evidence="3" key="1">
    <citation type="submission" date="2017-09" db="EMBL/GenBank/DDBJ databases">
        <title>Depth-based differentiation of microbial function through sediment-hosted aquifers and enrichment of novel symbionts in the deep terrestrial subsurface.</title>
        <authorList>
            <person name="Probst A.J."/>
            <person name="Ladd B."/>
            <person name="Jarett J.K."/>
            <person name="Geller-Mcgrath D.E."/>
            <person name="Sieber C.M.K."/>
            <person name="Emerson J.B."/>
            <person name="Anantharaman K."/>
            <person name="Thomas B.C."/>
            <person name="Malmstrom R."/>
            <person name="Stieglmeier M."/>
            <person name="Klingl A."/>
            <person name="Woyke T."/>
            <person name="Ryan C.M."/>
            <person name="Banfield J.F."/>
        </authorList>
    </citation>
    <scope>NUCLEOTIDE SEQUENCE [LARGE SCALE GENOMIC DNA]</scope>
</reference>
<dbReference type="AlphaFoldDB" id="A0A2H0UIR7"/>
<dbReference type="InterPro" id="IPR003961">
    <property type="entry name" value="FN3_dom"/>
</dbReference>
<dbReference type="PROSITE" id="PS50853">
    <property type="entry name" value="FN3"/>
    <property type="match status" value="1"/>
</dbReference>
<organism evidence="2 3">
    <name type="scientific">Candidatus Kaiserbacteria bacterium CG10_big_fil_rev_8_21_14_0_10_43_70</name>
    <dbReference type="NCBI Taxonomy" id="1974605"/>
    <lineage>
        <taxon>Bacteria</taxon>
        <taxon>Candidatus Kaiseribacteriota</taxon>
    </lineage>
</organism>
<accession>A0A2H0UIR7</accession>
<dbReference type="SUPFAM" id="SSF49265">
    <property type="entry name" value="Fibronectin type III"/>
    <property type="match status" value="1"/>
</dbReference>